<evidence type="ECO:0000259" key="1">
    <source>
        <dbReference type="PROSITE" id="PS50093"/>
    </source>
</evidence>
<dbReference type="PROSITE" id="PS50268">
    <property type="entry name" value="CADHERIN_2"/>
    <property type="match status" value="1"/>
</dbReference>
<evidence type="ECO:0000313" key="4">
    <source>
        <dbReference type="Proteomes" id="UP000305095"/>
    </source>
</evidence>
<dbReference type="GO" id="GO:0016020">
    <property type="term" value="C:membrane"/>
    <property type="evidence" value="ECO:0007669"/>
    <property type="project" value="InterPro"/>
</dbReference>
<dbReference type="InterPro" id="IPR040853">
    <property type="entry name" value="RapA2_cadherin-like"/>
</dbReference>
<name>A0A4U6S5I0_BRAEL</name>
<proteinExistence type="predicted"/>
<feature type="domain" description="Cadherin" evidence="2">
    <location>
        <begin position="219"/>
        <end position="311"/>
    </location>
</feature>
<gene>
    <name evidence="3" type="ORF">FDV58_06755</name>
</gene>
<evidence type="ECO:0000313" key="3">
    <source>
        <dbReference type="EMBL" id="TKV83004.1"/>
    </source>
</evidence>
<reference evidence="3 4" key="1">
    <citation type="submission" date="2019-05" db="EMBL/GenBank/DDBJ databases">
        <title>Draft Genome of Bradyrhizobium elkanii strain SEMIA 938, Used in Commercial Inoculants for Lupinus spp. in Brazil.</title>
        <authorList>
            <person name="Hungria M."/>
            <person name="Delamuta J.R.M."/>
            <person name="Ribeiro R.A."/>
            <person name="Nogueira M.A."/>
        </authorList>
    </citation>
    <scope>NUCLEOTIDE SEQUENCE [LARGE SCALE GENOMIC DNA]</scope>
    <source>
        <strain evidence="3 4">Semia 938</strain>
    </source>
</reference>
<dbReference type="SUPFAM" id="SSF51120">
    <property type="entry name" value="beta-Roll"/>
    <property type="match status" value="1"/>
</dbReference>
<dbReference type="InterPro" id="IPR010221">
    <property type="entry name" value="VCBS_dom"/>
</dbReference>
<sequence>VTEDVGVVAGNLATGGALTIADVDQGQSNFTAQASTAGSNGYGSFTLDAAGNWTYTADDSQTAIQQLGAGQSITDSFTAVSSDGTASQLVTVTIHGTNDAATITGTATGSVTEDGTLTAGNTLTVNDVDSGENHFQTPGSLAGTYGTFTFNATSGVWGYALANNQANVQALAGGTQVHDTLTVKSVDGTATQTIDVTITGTNDAATITGTATGSVTEDGTLTAGNTLTVNDVDSGENHFQTPGSLAGTYGTFTFNATSGVWGYTLANNQANVQALAGGTQVHDTLTVKSVDGTATQTIDVTITGTNDNPTVTAGAQSAQLVEAGVGTSGTSSATIALTKSDPDTGDAAVYDSAALTGNGWSTGNGGATYTKAGTYGTATLTTATGVVSYALNNAASATNALAGGASATDSFGVYVKDGSTGTASTTINFAITGTNDNPTVTAGTQSVQLVEAGVGTAGTASASITLTKGDPDTGDAAVYDGAALTGNGWSTGNGGATYTKTGIYGTATLTTATGVVSYALDNSDPDTNALTQGASVSDNFTVFVKDGSTGTASTAVNFAITGTNDAPTLNGANWQWGTGNQSKILTVSGTVSDPDTGNLTTETIKVDWGDSTTTTLHPASDGTFSLSHTYSNSGNWTVTLTVTDQAGAVVQQSTITSNKGSGSFPAGVSGEPMNLGLTDPSGNHGEVSLTITGAPSDWTISGGTHNSDGSWTVVTNDVGSLSVTTSTSFIGALVLNVAESWTNADGSIGNSIVLDNIEAYASGSPIFAWSGNDTLTGSSGHDSFVFSQPIGYDVVHSFEVSSDVIDLISYGWQSFADVQAHTADDASGNAVITLTDGQTITLDGIHGADLTAANFEFDVTPTTENPGPMTIGDGAMLPLSGIIHNTGLIELQASGDNTLLQIVQTGIVLNGGGHVVLSDDDHNVIASTASNVTLDNVDNVISGAGQIGQGSLTLSNEGTIDATGTHALVIDTGANVIANAGTLEATGTGGLVLASAVANSGLIWANGGTVTAEGEVTGSGNALISGAGTIEFGAASAAGVTFDTTAAGHLILDDAFHFSGTVSGLDGNDDIDIKGISFGAGTTLSFTENEARTGGTLTVSDGAHTANIVLLGQYDPAGFAEKADPTSGTVITYDPHHIA</sequence>
<organism evidence="3 4">
    <name type="scientific">Bradyrhizobium elkanii</name>
    <dbReference type="NCBI Taxonomy" id="29448"/>
    <lineage>
        <taxon>Bacteria</taxon>
        <taxon>Pseudomonadati</taxon>
        <taxon>Pseudomonadota</taxon>
        <taxon>Alphaproteobacteria</taxon>
        <taxon>Hyphomicrobiales</taxon>
        <taxon>Nitrobacteraceae</taxon>
        <taxon>Bradyrhizobium</taxon>
    </lineage>
</organism>
<dbReference type="Pfam" id="PF17803">
    <property type="entry name" value="Cadherin_4"/>
    <property type="match status" value="2"/>
</dbReference>
<dbReference type="PROSITE" id="PS50093">
    <property type="entry name" value="PKD"/>
    <property type="match status" value="1"/>
</dbReference>
<dbReference type="Proteomes" id="UP000305095">
    <property type="component" value="Unassembled WGS sequence"/>
</dbReference>
<dbReference type="AlphaFoldDB" id="A0A4U6S5I0"/>
<dbReference type="Gene3D" id="2.60.40.10">
    <property type="entry name" value="Immunoglobulins"/>
    <property type="match status" value="4"/>
</dbReference>
<protein>
    <submittedName>
        <fullName evidence="3">Adhesin</fullName>
    </submittedName>
</protein>
<dbReference type="NCBIfam" id="TIGR01965">
    <property type="entry name" value="VCBS_repeat"/>
    <property type="match status" value="5"/>
</dbReference>
<dbReference type="GO" id="GO:0007156">
    <property type="term" value="P:homophilic cell adhesion via plasma membrane adhesion molecules"/>
    <property type="evidence" value="ECO:0007669"/>
    <property type="project" value="InterPro"/>
</dbReference>
<dbReference type="InterPro" id="IPR000601">
    <property type="entry name" value="PKD_dom"/>
</dbReference>
<dbReference type="InterPro" id="IPR011049">
    <property type="entry name" value="Serralysin-like_metalloprot_C"/>
</dbReference>
<feature type="domain" description="PKD" evidence="1">
    <location>
        <begin position="607"/>
        <end position="656"/>
    </location>
</feature>
<dbReference type="InterPro" id="IPR013783">
    <property type="entry name" value="Ig-like_fold"/>
</dbReference>
<dbReference type="InterPro" id="IPR002126">
    <property type="entry name" value="Cadherin-like_dom"/>
</dbReference>
<accession>A0A4U6S5I0</accession>
<feature type="non-terminal residue" evidence="3">
    <location>
        <position position="1"/>
    </location>
</feature>
<dbReference type="EMBL" id="SZZP01000003">
    <property type="protein sequence ID" value="TKV83004.1"/>
    <property type="molecule type" value="Genomic_DNA"/>
</dbReference>
<dbReference type="GO" id="GO:0005509">
    <property type="term" value="F:calcium ion binding"/>
    <property type="evidence" value="ECO:0007669"/>
    <property type="project" value="InterPro"/>
</dbReference>
<comment type="caution">
    <text evidence="3">The sequence shown here is derived from an EMBL/GenBank/DDBJ whole genome shotgun (WGS) entry which is preliminary data.</text>
</comment>
<evidence type="ECO:0000259" key="2">
    <source>
        <dbReference type="PROSITE" id="PS50268"/>
    </source>
</evidence>